<feature type="domain" description="ABC transporter" evidence="5">
    <location>
        <begin position="16"/>
        <end position="252"/>
    </location>
</feature>
<dbReference type="PANTHER" id="PTHR43790:SF9">
    <property type="entry name" value="GALACTOFURANOSE TRANSPORTER ATP-BINDING PROTEIN YTFR"/>
    <property type="match status" value="1"/>
</dbReference>
<keyword evidence="3" id="KW-0547">Nucleotide-binding</keyword>
<keyword evidence="4 6" id="KW-0067">ATP-binding</keyword>
<dbReference type="CDD" id="cd03215">
    <property type="entry name" value="ABC_Carb_Monos_II"/>
    <property type="match status" value="1"/>
</dbReference>
<dbReference type="Proteomes" id="UP001595955">
    <property type="component" value="Unassembled WGS sequence"/>
</dbReference>
<feature type="domain" description="ABC transporter" evidence="5">
    <location>
        <begin position="269"/>
        <end position="513"/>
    </location>
</feature>
<dbReference type="PROSITE" id="PS50893">
    <property type="entry name" value="ABC_TRANSPORTER_2"/>
    <property type="match status" value="2"/>
</dbReference>
<dbReference type="EMBL" id="JBHSGF010000004">
    <property type="protein sequence ID" value="MFC4555023.1"/>
    <property type="molecule type" value="Genomic_DNA"/>
</dbReference>
<comment type="caution">
    <text evidence="6">The sequence shown here is derived from an EMBL/GenBank/DDBJ whole genome shotgun (WGS) entry which is preliminary data.</text>
</comment>
<evidence type="ECO:0000313" key="6">
    <source>
        <dbReference type="EMBL" id="MFC4555023.1"/>
    </source>
</evidence>
<keyword evidence="1" id="KW-0813">Transport</keyword>
<dbReference type="Gene3D" id="3.40.50.300">
    <property type="entry name" value="P-loop containing nucleotide triphosphate hydrolases"/>
    <property type="match status" value="2"/>
</dbReference>
<reference evidence="7" key="1">
    <citation type="journal article" date="2019" name="Int. J. Syst. Evol. Microbiol.">
        <title>The Global Catalogue of Microorganisms (GCM) 10K type strain sequencing project: providing services to taxonomists for standard genome sequencing and annotation.</title>
        <authorList>
            <consortium name="The Broad Institute Genomics Platform"/>
            <consortium name="The Broad Institute Genome Sequencing Center for Infectious Disease"/>
            <person name="Wu L."/>
            <person name="Ma J."/>
        </authorList>
    </citation>
    <scope>NUCLEOTIDE SEQUENCE [LARGE SCALE GENOMIC DNA]</scope>
    <source>
        <strain evidence="7">JCM 3369</strain>
    </source>
</reference>
<dbReference type="PANTHER" id="PTHR43790">
    <property type="entry name" value="CARBOHYDRATE TRANSPORT ATP-BINDING PROTEIN MG119-RELATED"/>
    <property type="match status" value="1"/>
</dbReference>
<dbReference type="SUPFAM" id="SSF52540">
    <property type="entry name" value="P-loop containing nucleoside triphosphate hydrolases"/>
    <property type="match status" value="2"/>
</dbReference>
<keyword evidence="7" id="KW-1185">Reference proteome</keyword>
<dbReference type="RefSeq" id="WP_222928791.1">
    <property type="nucleotide sequence ID" value="NZ_CP033325.1"/>
</dbReference>
<dbReference type="InterPro" id="IPR003593">
    <property type="entry name" value="AAA+_ATPase"/>
</dbReference>
<keyword evidence="2" id="KW-0677">Repeat</keyword>
<dbReference type="InterPro" id="IPR017871">
    <property type="entry name" value="ABC_transporter-like_CS"/>
</dbReference>
<dbReference type="CDD" id="cd03216">
    <property type="entry name" value="ABC_Carb_Monos_I"/>
    <property type="match status" value="1"/>
</dbReference>
<organism evidence="6 7">
    <name type="scientific">Georgenia faecalis</name>
    <dbReference type="NCBI Taxonomy" id="2483799"/>
    <lineage>
        <taxon>Bacteria</taxon>
        <taxon>Bacillati</taxon>
        <taxon>Actinomycetota</taxon>
        <taxon>Actinomycetes</taxon>
        <taxon>Micrococcales</taxon>
        <taxon>Bogoriellaceae</taxon>
        <taxon>Georgenia</taxon>
    </lineage>
</organism>
<dbReference type="PROSITE" id="PS00211">
    <property type="entry name" value="ABC_TRANSPORTER_1"/>
    <property type="match status" value="1"/>
</dbReference>
<evidence type="ECO:0000256" key="2">
    <source>
        <dbReference type="ARBA" id="ARBA00022737"/>
    </source>
</evidence>
<dbReference type="SMART" id="SM00382">
    <property type="entry name" value="AAA"/>
    <property type="match status" value="2"/>
</dbReference>
<dbReference type="InterPro" id="IPR003439">
    <property type="entry name" value="ABC_transporter-like_ATP-bd"/>
</dbReference>
<name>A0ABV9DA16_9MICO</name>
<accession>A0ABV9DA16</accession>
<evidence type="ECO:0000256" key="3">
    <source>
        <dbReference type="ARBA" id="ARBA00022741"/>
    </source>
</evidence>
<dbReference type="Pfam" id="PF00005">
    <property type="entry name" value="ABC_tran"/>
    <property type="match status" value="2"/>
</dbReference>
<protein>
    <submittedName>
        <fullName evidence="6">Sugar ABC transporter ATP-binding protein</fullName>
    </submittedName>
</protein>
<evidence type="ECO:0000259" key="5">
    <source>
        <dbReference type="PROSITE" id="PS50893"/>
    </source>
</evidence>
<evidence type="ECO:0000256" key="4">
    <source>
        <dbReference type="ARBA" id="ARBA00022840"/>
    </source>
</evidence>
<sequence length="527" mass="56071">MGIDPGSDGTPSAPVLEMHGIVKSFGGVHALRSADLEVHAGEVLALLGENGAGKSTLMNVLSGVVAPDAGRLLIDGHERQFASPADAQAAGVAMIHQELDLVPHRSVVDNLFLGNERRTAWRTIDAKGMAAEAQALLDDVGITISPARHVDSMRVGEQQMVAIAKALRLQARILVMDEPTSALSDTEVRRLFEIIPELRRRGVAVIFISHRMDEIAQVADRGVVMRDGESVGTFDVAGTPPSEVVRMMIGKPLDQVFPLRPPPGDDVRLRVRGLSLDGGRGARSEPRDVDLDVRRGEIVGLAGLLGAGRSELLEALYGLAGHRLTGTVELDGAPVSITSPEAALACGIGYVPEDRRAAGLVMQESVAGNIVLGVLRALATLGWRSKDRERARVSEAVDSLAIKTRSPATIVSTLSGGNQQKVVFARNLLREPRVLLLDEPTRGVDVGAKAEIYHLLADLAGGGVSVLVASSELPELVGLCDRIAVMRNGRIVTVLDRDEVSQERLLYAAGMEHAVSDPAPQHVPEPR</sequence>
<dbReference type="InterPro" id="IPR027417">
    <property type="entry name" value="P-loop_NTPase"/>
</dbReference>
<evidence type="ECO:0000256" key="1">
    <source>
        <dbReference type="ARBA" id="ARBA00022448"/>
    </source>
</evidence>
<proteinExistence type="predicted"/>
<gene>
    <name evidence="6" type="ORF">ACFO3F_07165</name>
</gene>
<evidence type="ECO:0000313" key="7">
    <source>
        <dbReference type="Proteomes" id="UP001595955"/>
    </source>
</evidence>
<dbReference type="InterPro" id="IPR050107">
    <property type="entry name" value="ABC_carbohydrate_import_ATPase"/>
</dbReference>
<dbReference type="GO" id="GO:0005524">
    <property type="term" value="F:ATP binding"/>
    <property type="evidence" value="ECO:0007669"/>
    <property type="project" value="UniProtKB-KW"/>
</dbReference>